<dbReference type="GO" id="GO:0000149">
    <property type="term" value="F:SNARE binding"/>
    <property type="evidence" value="ECO:0007669"/>
    <property type="project" value="TreeGrafter"/>
</dbReference>
<dbReference type="InterPro" id="IPR013809">
    <property type="entry name" value="ENTH"/>
</dbReference>
<evidence type="ECO:0000256" key="6">
    <source>
        <dbReference type="ARBA" id="ARBA00023136"/>
    </source>
</evidence>
<proteinExistence type="predicted"/>
<dbReference type="CDD" id="cd16987">
    <property type="entry name" value="ANTH_N_AP180_plant"/>
    <property type="match status" value="1"/>
</dbReference>
<dbReference type="GO" id="GO:0005905">
    <property type="term" value="C:clathrin-coated pit"/>
    <property type="evidence" value="ECO:0007669"/>
    <property type="project" value="UniProtKB-SubCell"/>
</dbReference>
<dbReference type="PROSITE" id="PS50942">
    <property type="entry name" value="ENTH"/>
    <property type="match status" value="1"/>
</dbReference>
<dbReference type="SMART" id="SM00273">
    <property type="entry name" value="ENTH"/>
    <property type="match status" value="1"/>
</dbReference>
<evidence type="ECO:0000313" key="10">
    <source>
        <dbReference type="EMBL" id="KAK9118163.1"/>
    </source>
</evidence>
<dbReference type="InterPro" id="IPR008942">
    <property type="entry name" value="ENTH_VHS"/>
</dbReference>
<keyword evidence="7" id="KW-0168">Coated pit</keyword>
<dbReference type="InterPro" id="IPR045192">
    <property type="entry name" value="AP180-like"/>
</dbReference>
<evidence type="ECO:0000256" key="3">
    <source>
        <dbReference type="ARBA" id="ARBA00004600"/>
    </source>
</evidence>
<dbReference type="EMBL" id="JBBNAG010000007">
    <property type="protein sequence ID" value="KAK9118163.1"/>
    <property type="molecule type" value="Genomic_DNA"/>
</dbReference>
<dbReference type="Gene3D" id="1.25.40.90">
    <property type="match status" value="1"/>
</dbReference>
<protein>
    <recommendedName>
        <fullName evidence="9">ENTH domain-containing protein</fullName>
    </recommendedName>
</protein>
<name>A0AAP0NT17_9MAGN</name>
<keyword evidence="11" id="KW-1185">Reference proteome</keyword>
<dbReference type="GO" id="GO:0032050">
    <property type="term" value="F:clathrin heavy chain binding"/>
    <property type="evidence" value="ECO:0007669"/>
    <property type="project" value="TreeGrafter"/>
</dbReference>
<keyword evidence="4" id="KW-0254">Endocytosis</keyword>
<evidence type="ECO:0000256" key="5">
    <source>
        <dbReference type="ARBA" id="ARBA00023034"/>
    </source>
</evidence>
<dbReference type="Pfam" id="PF07651">
    <property type="entry name" value="ANTH"/>
    <property type="match status" value="1"/>
</dbReference>
<dbReference type="InterPro" id="IPR048050">
    <property type="entry name" value="ANTH_N_plant"/>
</dbReference>
<evidence type="ECO:0000256" key="2">
    <source>
        <dbReference type="ARBA" id="ARBA00004555"/>
    </source>
</evidence>
<evidence type="ECO:0000313" key="11">
    <source>
        <dbReference type="Proteomes" id="UP001419268"/>
    </source>
</evidence>
<evidence type="ECO:0000256" key="8">
    <source>
        <dbReference type="ARBA" id="ARBA00023329"/>
    </source>
</evidence>
<evidence type="ECO:0000256" key="1">
    <source>
        <dbReference type="ARBA" id="ARBA00004132"/>
    </source>
</evidence>
<evidence type="ECO:0000256" key="7">
    <source>
        <dbReference type="ARBA" id="ARBA00023176"/>
    </source>
</evidence>
<gene>
    <name evidence="10" type="ORF">Scep_016256</name>
</gene>
<dbReference type="GO" id="GO:0030136">
    <property type="term" value="C:clathrin-coated vesicle"/>
    <property type="evidence" value="ECO:0007669"/>
    <property type="project" value="UniProtKB-SubCell"/>
</dbReference>
<dbReference type="SUPFAM" id="SSF89009">
    <property type="entry name" value="GAT-like domain"/>
    <property type="match status" value="1"/>
</dbReference>
<keyword evidence="5" id="KW-0333">Golgi apparatus</keyword>
<dbReference type="Proteomes" id="UP001419268">
    <property type="component" value="Unassembled WGS sequence"/>
</dbReference>
<dbReference type="GO" id="GO:0005794">
    <property type="term" value="C:Golgi apparatus"/>
    <property type="evidence" value="ECO:0007669"/>
    <property type="project" value="UniProtKB-SubCell"/>
</dbReference>
<dbReference type="InterPro" id="IPR011417">
    <property type="entry name" value="ANTH_dom"/>
</dbReference>
<dbReference type="AlphaFoldDB" id="A0AAP0NT17"/>
<sequence length="405" mass="45678">MKLWRRATGVIKDTNSICRAKLAKRSTYRQPELETALVKATSHDEFYVDYKNAQRVFASIRASSVFLKPLMLALTKRVERTRSWVVVLKCLMLIHGALSCKAPSVLRMFHGLPFDLSSFKDGHSYNSHRTWSICSFVRAYFAYLDRRLAFDASTKRKLSALITMGSKKEIRPGDLLEELQGLQSLLDLLMQIRPEEDMRNGVLIHEAMDCTLVEIFDVYGRICNGIAAVLMRIYGATKAEATTALSVLHKASLQGAQLASYFDFCRGIGILRASELPVVEQIPEEDIQDLERIIKGVSTKTKTSSVSSPQKFKAIELKEQSSYIEDRTDPEKNSLQTVVSNDWVAFDDEFQVAGGIKGLSSSYVKGETNYINPFEDIQRFPSMYPCGYNGKSPIDLQVDSWVSFN</sequence>
<accession>A0AAP0NT17</accession>
<organism evidence="10 11">
    <name type="scientific">Stephania cephalantha</name>
    <dbReference type="NCBI Taxonomy" id="152367"/>
    <lineage>
        <taxon>Eukaryota</taxon>
        <taxon>Viridiplantae</taxon>
        <taxon>Streptophyta</taxon>
        <taxon>Embryophyta</taxon>
        <taxon>Tracheophyta</taxon>
        <taxon>Spermatophyta</taxon>
        <taxon>Magnoliopsida</taxon>
        <taxon>Ranunculales</taxon>
        <taxon>Menispermaceae</taxon>
        <taxon>Menispermoideae</taxon>
        <taxon>Cissampelideae</taxon>
        <taxon>Stephania</taxon>
    </lineage>
</organism>
<dbReference type="SUPFAM" id="SSF48464">
    <property type="entry name" value="ENTH/VHS domain"/>
    <property type="match status" value="1"/>
</dbReference>
<dbReference type="GO" id="GO:0005546">
    <property type="term" value="F:phosphatidylinositol-4,5-bisphosphate binding"/>
    <property type="evidence" value="ECO:0007669"/>
    <property type="project" value="TreeGrafter"/>
</dbReference>
<feature type="domain" description="ENTH" evidence="9">
    <location>
        <begin position="25"/>
        <end position="158"/>
    </location>
</feature>
<dbReference type="GO" id="GO:0006900">
    <property type="term" value="P:vesicle budding from membrane"/>
    <property type="evidence" value="ECO:0007669"/>
    <property type="project" value="TreeGrafter"/>
</dbReference>
<dbReference type="GO" id="GO:0072583">
    <property type="term" value="P:clathrin-dependent endocytosis"/>
    <property type="evidence" value="ECO:0007669"/>
    <property type="project" value="InterPro"/>
</dbReference>
<dbReference type="PANTHER" id="PTHR22951:SF19">
    <property type="entry name" value="OS08G0467300 PROTEIN"/>
    <property type="match status" value="1"/>
</dbReference>
<comment type="subcellular location">
    <subcellularLocation>
        <location evidence="1">Cytoplasmic vesicle</location>
        <location evidence="1">Clathrin-coated vesicle</location>
    </subcellularLocation>
    <subcellularLocation>
        <location evidence="2">Golgi apparatus</location>
    </subcellularLocation>
    <subcellularLocation>
        <location evidence="3">Membrane</location>
        <location evidence="3">Clathrin-coated pit</location>
    </subcellularLocation>
</comment>
<evidence type="ECO:0000259" key="9">
    <source>
        <dbReference type="PROSITE" id="PS50942"/>
    </source>
</evidence>
<dbReference type="Gene3D" id="1.20.58.150">
    <property type="entry name" value="ANTH domain"/>
    <property type="match status" value="1"/>
</dbReference>
<keyword evidence="8" id="KW-0968">Cytoplasmic vesicle</keyword>
<dbReference type="GO" id="GO:0048268">
    <property type="term" value="P:clathrin coat assembly"/>
    <property type="evidence" value="ECO:0007669"/>
    <property type="project" value="InterPro"/>
</dbReference>
<evidence type="ECO:0000256" key="4">
    <source>
        <dbReference type="ARBA" id="ARBA00022583"/>
    </source>
</evidence>
<dbReference type="GO" id="GO:0005545">
    <property type="term" value="F:1-phosphatidylinositol binding"/>
    <property type="evidence" value="ECO:0007669"/>
    <property type="project" value="InterPro"/>
</dbReference>
<comment type="caution">
    <text evidence="10">The sequence shown here is derived from an EMBL/GenBank/DDBJ whole genome shotgun (WGS) entry which is preliminary data.</text>
</comment>
<keyword evidence="6" id="KW-0472">Membrane</keyword>
<reference evidence="10 11" key="1">
    <citation type="submission" date="2024-01" db="EMBL/GenBank/DDBJ databases">
        <title>Genome assemblies of Stephania.</title>
        <authorList>
            <person name="Yang L."/>
        </authorList>
    </citation>
    <scope>NUCLEOTIDE SEQUENCE [LARGE SCALE GENOMIC DNA]</scope>
    <source>
        <strain evidence="10">JXDWG</strain>
        <tissue evidence="10">Leaf</tissue>
    </source>
</reference>
<dbReference type="InterPro" id="IPR014712">
    <property type="entry name" value="ANTH_dom_sf"/>
</dbReference>
<dbReference type="PANTHER" id="PTHR22951">
    <property type="entry name" value="CLATHRIN ASSEMBLY PROTEIN"/>
    <property type="match status" value="1"/>
</dbReference>